<evidence type="ECO:0000256" key="1">
    <source>
        <dbReference type="SAM" id="MobiDB-lite"/>
    </source>
</evidence>
<keyword evidence="2" id="KW-0732">Signal</keyword>
<gene>
    <name evidence="3" type="ORF">SAMN05421742_103357</name>
</gene>
<dbReference type="Proteomes" id="UP000217076">
    <property type="component" value="Unassembled WGS sequence"/>
</dbReference>
<dbReference type="STRING" id="83401.SAMN05421742_103357"/>
<dbReference type="Pfam" id="PF08238">
    <property type="entry name" value="Sel1"/>
    <property type="match status" value="3"/>
</dbReference>
<organism evidence="3 4">
    <name type="scientific">Roseospirillum parvum</name>
    <dbReference type="NCBI Taxonomy" id="83401"/>
    <lineage>
        <taxon>Bacteria</taxon>
        <taxon>Pseudomonadati</taxon>
        <taxon>Pseudomonadota</taxon>
        <taxon>Alphaproteobacteria</taxon>
        <taxon>Rhodospirillales</taxon>
        <taxon>Rhodospirillaceae</taxon>
        <taxon>Roseospirillum</taxon>
    </lineage>
</organism>
<protein>
    <recommendedName>
        <fullName evidence="5">Sel1 repeat-containing protein</fullName>
    </recommendedName>
</protein>
<dbReference type="SUPFAM" id="SSF81901">
    <property type="entry name" value="HCP-like"/>
    <property type="match status" value="1"/>
</dbReference>
<dbReference type="RefSeq" id="WP_092617394.1">
    <property type="nucleotide sequence ID" value="NZ_FNCV01000003.1"/>
</dbReference>
<evidence type="ECO:0000313" key="4">
    <source>
        <dbReference type="Proteomes" id="UP000217076"/>
    </source>
</evidence>
<feature type="chain" id="PRO_5011563230" description="Sel1 repeat-containing protein" evidence="2">
    <location>
        <begin position="21"/>
        <end position="258"/>
    </location>
</feature>
<sequence length="258" mass="28411">MRRLPLIAALLMLALPTARAEEGDPFAAGAAAYEAGDYETARALWQPLAEAGDPRAQYWLSDLYRFELGVARDYLAARDLLKQAADQTDNPDILRRAAYALGYMADDGLGMPEDDDKAECLYRVAAENGYDNAQFALYRFLTLKPGISFEALNWAERGAAQGDHRSLAAVGDVGIMMPGREERLEGYLFLILAEKQGNDLARRRLAEVRAEIAGRARAGANRRTEALLREAEALARDWTATPEAPPSPPVTVPQECWP</sequence>
<evidence type="ECO:0008006" key="5">
    <source>
        <dbReference type="Google" id="ProtNLM"/>
    </source>
</evidence>
<dbReference type="SMART" id="SM00671">
    <property type="entry name" value="SEL1"/>
    <property type="match status" value="2"/>
</dbReference>
<accession>A0A1G7YQ54</accession>
<dbReference type="EMBL" id="FNCV01000003">
    <property type="protein sequence ID" value="SDG98010.1"/>
    <property type="molecule type" value="Genomic_DNA"/>
</dbReference>
<dbReference type="PANTHER" id="PTHR11102:SF160">
    <property type="entry name" value="ERAD-ASSOCIATED E3 UBIQUITIN-PROTEIN LIGASE COMPONENT HRD3"/>
    <property type="match status" value="1"/>
</dbReference>
<reference evidence="4" key="1">
    <citation type="submission" date="2016-10" db="EMBL/GenBank/DDBJ databases">
        <authorList>
            <person name="Varghese N."/>
            <person name="Submissions S."/>
        </authorList>
    </citation>
    <scope>NUCLEOTIDE SEQUENCE [LARGE SCALE GENOMIC DNA]</scope>
    <source>
        <strain evidence="4">930I</strain>
    </source>
</reference>
<evidence type="ECO:0000313" key="3">
    <source>
        <dbReference type="EMBL" id="SDG98010.1"/>
    </source>
</evidence>
<proteinExistence type="predicted"/>
<dbReference type="InterPro" id="IPR006597">
    <property type="entry name" value="Sel1-like"/>
</dbReference>
<evidence type="ECO:0000256" key="2">
    <source>
        <dbReference type="SAM" id="SignalP"/>
    </source>
</evidence>
<dbReference type="PANTHER" id="PTHR11102">
    <property type="entry name" value="SEL-1-LIKE PROTEIN"/>
    <property type="match status" value="1"/>
</dbReference>
<dbReference type="InterPro" id="IPR011990">
    <property type="entry name" value="TPR-like_helical_dom_sf"/>
</dbReference>
<keyword evidence="4" id="KW-1185">Reference proteome</keyword>
<dbReference type="Gene3D" id="1.25.40.10">
    <property type="entry name" value="Tetratricopeptide repeat domain"/>
    <property type="match status" value="1"/>
</dbReference>
<dbReference type="OrthoDB" id="9797030at2"/>
<feature type="signal peptide" evidence="2">
    <location>
        <begin position="1"/>
        <end position="20"/>
    </location>
</feature>
<name>A0A1G7YQ54_9PROT</name>
<dbReference type="InterPro" id="IPR050767">
    <property type="entry name" value="Sel1_AlgK"/>
</dbReference>
<feature type="region of interest" description="Disordered" evidence="1">
    <location>
        <begin position="237"/>
        <end position="258"/>
    </location>
</feature>
<dbReference type="AlphaFoldDB" id="A0A1G7YQ54"/>